<gene>
    <name evidence="4" type="ORF">BKA10_001546</name>
</gene>
<organism evidence="4 5">
    <name type="scientific">Microbacterium invictum</name>
    <dbReference type="NCBI Taxonomy" id="515415"/>
    <lineage>
        <taxon>Bacteria</taxon>
        <taxon>Bacillati</taxon>
        <taxon>Actinomycetota</taxon>
        <taxon>Actinomycetes</taxon>
        <taxon>Micrococcales</taxon>
        <taxon>Microbacteriaceae</taxon>
        <taxon>Microbacterium</taxon>
    </lineage>
</organism>
<dbReference type="EMBL" id="JACIFH010000001">
    <property type="protein sequence ID" value="MBB4139752.1"/>
    <property type="molecule type" value="Genomic_DNA"/>
</dbReference>
<accession>A0AA40SPA0</accession>
<dbReference type="Pfam" id="PF03816">
    <property type="entry name" value="LytR_cpsA_psr"/>
    <property type="match status" value="1"/>
</dbReference>
<protein>
    <submittedName>
        <fullName evidence="4">LCP family protein required for cell wall assembly</fullName>
    </submittedName>
</protein>
<comment type="similarity">
    <text evidence="1">Belongs to the LytR/CpsA/Psr (LCP) family.</text>
</comment>
<keyword evidence="2" id="KW-1133">Transmembrane helix</keyword>
<evidence type="ECO:0000259" key="3">
    <source>
        <dbReference type="Pfam" id="PF03816"/>
    </source>
</evidence>
<evidence type="ECO:0000313" key="4">
    <source>
        <dbReference type="EMBL" id="MBB4139752.1"/>
    </source>
</evidence>
<keyword evidence="2" id="KW-0472">Membrane</keyword>
<sequence>MTTPPGLPTSAATLLLPVADGAPAQPPHKRKRKRDRMKTAFFSVLALFVVVLIVVGGFAWSLWSSFNNADTIADAFPGGDRPAAVAGTRTILLLGSDSRDPEAGESGRSDTIMVVHIPADNQSISVMSIMRDNWVEIPGHGEAKINAAMALGGVPLVVETVESFIATRIDHVAIVDFESFAGLADAVGGVTVDNPIEFTAVSGEQFAAGEVTLAGSDALAFVRERKAFATGDYQRAANQQLFIKGLLGSVLSADTLLNPFRVSELVSTVSPHLTVDEGLDAWAVLSLVWNARDIRSGDVHFFTSPTLGTGWRDGQSVVVPDWDEIEVVRQAIRDGTLSEYEPPVL</sequence>
<evidence type="ECO:0000256" key="1">
    <source>
        <dbReference type="ARBA" id="ARBA00006068"/>
    </source>
</evidence>
<dbReference type="Proteomes" id="UP000549113">
    <property type="component" value="Unassembled WGS sequence"/>
</dbReference>
<feature type="domain" description="Cell envelope-related transcriptional attenuator" evidence="3">
    <location>
        <begin position="108"/>
        <end position="249"/>
    </location>
</feature>
<keyword evidence="2" id="KW-0812">Transmembrane</keyword>
<dbReference type="PANTHER" id="PTHR33392">
    <property type="entry name" value="POLYISOPRENYL-TEICHOIC ACID--PEPTIDOGLYCAN TEICHOIC ACID TRANSFERASE TAGU"/>
    <property type="match status" value="1"/>
</dbReference>
<dbReference type="NCBIfam" id="TIGR00350">
    <property type="entry name" value="lytR_cpsA_psr"/>
    <property type="match status" value="1"/>
</dbReference>
<comment type="caution">
    <text evidence="4">The sequence shown here is derived from an EMBL/GenBank/DDBJ whole genome shotgun (WGS) entry which is preliminary data.</text>
</comment>
<name>A0AA40SPA0_9MICO</name>
<dbReference type="InterPro" id="IPR004474">
    <property type="entry name" value="LytR_CpsA_psr"/>
</dbReference>
<dbReference type="RefSeq" id="WP_183499374.1">
    <property type="nucleotide sequence ID" value="NZ_BAABCO010000001.1"/>
</dbReference>
<dbReference type="AlphaFoldDB" id="A0AA40SPA0"/>
<dbReference type="PANTHER" id="PTHR33392:SF6">
    <property type="entry name" value="POLYISOPRENYL-TEICHOIC ACID--PEPTIDOGLYCAN TEICHOIC ACID TRANSFERASE TAGU"/>
    <property type="match status" value="1"/>
</dbReference>
<feature type="transmembrane region" description="Helical" evidence="2">
    <location>
        <begin position="39"/>
        <end position="63"/>
    </location>
</feature>
<dbReference type="Gene3D" id="3.40.630.190">
    <property type="entry name" value="LCP protein"/>
    <property type="match status" value="1"/>
</dbReference>
<keyword evidence="5" id="KW-1185">Reference proteome</keyword>
<reference evidence="4 5" key="1">
    <citation type="submission" date="2020-08" db="EMBL/GenBank/DDBJ databases">
        <title>Sequencing the genomes of 1000 actinobacteria strains.</title>
        <authorList>
            <person name="Klenk H.-P."/>
        </authorList>
    </citation>
    <scope>NUCLEOTIDE SEQUENCE [LARGE SCALE GENOMIC DNA]</scope>
    <source>
        <strain evidence="4 5">DSM 19600</strain>
    </source>
</reference>
<dbReference type="InterPro" id="IPR050922">
    <property type="entry name" value="LytR/CpsA/Psr_CW_biosynth"/>
</dbReference>
<evidence type="ECO:0000313" key="5">
    <source>
        <dbReference type="Proteomes" id="UP000549113"/>
    </source>
</evidence>
<evidence type="ECO:0000256" key="2">
    <source>
        <dbReference type="SAM" id="Phobius"/>
    </source>
</evidence>
<proteinExistence type="inferred from homology"/>